<protein>
    <submittedName>
        <fullName evidence="2">Uncharacterized protein</fullName>
    </submittedName>
</protein>
<evidence type="ECO:0000313" key="3">
    <source>
        <dbReference type="Proteomes" id="UP000295703"/>
    </source>
</evidence>
<dbReference type="EMBL" id="RYZW01000639">
    <property type="protein sequence ID" value="TDZ31298.1"/>
    <property type="molecule type" value="Genomic_DNA"/>
</dbReference>
<feature type="region of interest" description="Disordered" evidence="1">
    <location>
        <begin position="1"/>
        <end position="21"/>
    </location>
</feature>
<keyword evidence="3" id="KW-1185">Reference proteome</keyword>
<evidence type="ECO:0000256" key="1">
    <source>
        <dbReference type="SAM" id="MobiDB-lite"/>
    </source>
</evidence>
<organism evidence="2 3">
    <name type="scientific">Colletotrichum trifolii</name>
    <dbReference type="NCBI Taxonomy" id="5466"/>
    <lineage>
        <taxon>Eukaryota</taxon>
        <taxon>Fungi</taxon>
        <taxon>Dikarya</taxon>
        <taxon>Ascomycota</taxon>
        <taxon>Pezizomycotina</taxon>
        <taxon>Sordariomycetes</taxon>
        <taxon>Hypocreomycetidae</taxon>
        <taxon>Glomerellales</taxon>
        <taxon>Glomerellaceae</taxon>
        <taxon>Colletotrichum</taxon>
        <taxon>Colletotrichum orbiculare species complex</taxon>
    </lineage>
</organism>
<dbReference type="Proteomes" id="UP000295703">
    <property type="component" value="Unassembled WGS sequence"/>
</dbReference>
<comment type="caution">
    <text evidence="2">The sequence shown here is derived from an EMBL/GenBank/DDBJ whole genome shotgun (WGS) entry which is preliminary data.</text>
</comment>
<name>A0A4R8Q097_COLTR</name>
<dbReference type="STRING" id="5466.A0A4R8Q097"/>
<evidence type="ECO:0000313" key="2">
    <source>
        <dbReference type="EMBL" id="TDZ31298.1"/>
    </source>
</evidence>
<accession>A0A4R8Q097</accession>
<proteinExistence type="predicted"/>
<sequence>MDGRQEKRHPGVGSSGYSPAADLLISRDSGTESKLSKAVAMKKSMPFNRLIDQSSIVVLDEEWLYNYPSFFRAEEMSEKDVWKSVEQLRELDNTDSDIFSAIIEAAKHSEEEYFTHTYFPFDNESTKRKEYQREMRGINIRDVDTADEESYG</sequence>
<dbReference type="AlphaFoldDB" id="A0A4R8Q097"/>
<reference evidence="2 3" key="1">
    <citation type="submission" date="2018-12" db="EMBL/GenBank/DDBJ databases">
        <title>Genome sequence and assembly of Colletotrichum trifolii.</title>
        <authorList>
            <person name="Gan P."/>
            <person name="Shirasu K."/>
        </authorList>
    </citation>
    <scope>NUCLEOTIDE SEQUENCE [LARGE SCALE GENOMIC DNA]</scope>
    <source>
        <strain evidence="2 3">543-2</strain>
    </source>
</reference>
<gene>
    <name evidence="2" type="ORF">CTRI78_v011831</name>
</gene>